<gene>
    <name evidence="18" type="ORF">Q5H94_10290</name>
</gene>
<dbReference type="SMART" id="SM00387">
    <property type="entry name" value="HATPase_c"/>
    <property type="match status" value="1"/>
</dbReference>
<name>A0ABT8ZYQ9_9SPHN</name>
<keyword evidence="13 14" id="KW-0472">Membrane</keyword>
<evidence type="ECO:0000256" key="9">
    <source>
        <dbReference type="ARBA" id="ARBA00022777"/>
    </source>
</evidence>
<dbReference type="EC" id="2.7.13.3" evidence="3"/>
<dbReference type="SUPFAM" id="SSF55874">
    <property type="entry name" value="ATPase domain of HSP90 chaperone/DNA topoisomerase II/histidine kinase"/>
    <property type="match status" value="1"/>
</dbReference>
<evidence type="ECO:0000256" key="10">
    <source>
        <dbReference type="ARBA" id="ARBA00022840"/>
    </source>
</evidence>
<accession>A0ABT8ZYQ9</accession>
<dbReference type="PROSITE" id="PS50885">
    <property type="entry name" value="HAMP"/>
    <property type="match status" value="1"/>
</dbReference>
<dbReference type="InterPro" id="IPR045671">
    <property type="entry name" value="NtrY-like_N"/>
</dbReference>
<keyword evidence="19" id="KW-1185">Reference proteome</keyword>
<keyword evidence="11 14" id="KW-1133">Transmembrane helix</keyword>
<dbReference type="Pfam" id="PF02518">
    <property type="entry name" value="HATPase_c"/>
    <property type="match status" value="1"/>
</dbReference>
<dbReference type="EMBL" id="JAUQSZ010000006">
    <property type="protein sequence ID" value="MDO7842716.1"/>
    <property type="molecule type" value="Genomic_DNA"/>
</dbReference>
<evidence type="ECO:0000256" key="2">
    <source>
        <dbReference type="ARBA" id="ARBA00004651"/>
    </source>
</evidence>
<evidence type="ECO:0000256" key="3">
    <source>
        <dbReference type="ARBA" id="ARBA00012438"/>
    </source>
</evidence>
<keyword evidence="12" id="KW-0902">Two-component regulatory system</keyword>
<keyword evidence="10 18" id="KW-0067">ATP-binding</keyword>
<dbReference type="PIRSF" id="PIRSF037532">
    <property type="entry name" value="STHK_NtrY"/>
    <property type="match status" value="1"/>
</dbReference>
<dbReference type="InterPro" id="IPR003661">
    <property type="entry name" value="HisK_dim/P_dom"/>
</dbReference>
<dbReference type="PRINTS" id="PR00344">
    <property type="entry name" value="BCTRLSENSOR"/>
</dbReference>
<dbReference type="SUPFAM" id="SSF55785">
    <property type="entry name" value="PYP-like sensor domain (PAS domain)"/>
    <property type="match status" value="1"/>
</dbReference>
<proteinExistence type="predicted"/>
<dbReference type="Pfam" id="PF19312">
    <property type="entry name" value="NtrY_N"/>
    <property type="match status" value="1"/>
</dbReference>
<dbReference type="Gene3D" id="3.30.565.10">
    <property type="entry name" value="Histidine kinase-like ATPase, C-terminal domain"/>
    <property type="match status" value="1"/>
</dbReference>
<keyword evidence="6" id="KW-0808">Transferase</keyword>
<keyword evidence="9" id="KW-0418">Kinase</keyword>
<evidence type="ECO:0000256" key="13">
    <source>
        <dbReference type="ARBA" id="ARBA00023136"/>
    </source>
</evidence>
<dbReference type="InterPro" id="IPR003660">
    <property type="entry name" value="HAMP_dom"/>
</dbReference>
<comment type="catalytic activity">
    <reaction evidence="1">
        <text>ATP + protein L-histidine = ADP + protein N-phospho-L-histidine.</text>
        <dbReference type="EC" id="2.7.13.3"/>
    </reaction>
</comment>
<dbReference type="Gene3D" id="6.10.340.10">
    <property type="match status" value="1"/>
</dbReference>
<feature type="domain" description="HAMP" evidence="17">
    <location>
        <begin position="328"/>
        <end position="381"/>
    </location>
</feature>
<evidence type="ECO:0000256" key="11">
    <source>
        <dbReference type="ARBA" id="ARBA00022989"/>
    </source>
</evidence>
<keyword evidence="5" id="KW-0597">Phosphoprotein</keyword>
<dbReference type="InterPro" id="IPR003594">
    <property type="entry name" value="HATPase_dom"/>
</dbReference>
<evidence type="ECO:0000259" key="17">
    <source>
        <dbReference type="PROSITE" id="PS50885"/>
    </source>
</evidence>
<dbReference type="InterPro" id="IPR005467">
    <property type="entry name" value="His_kinase_dom"/>
</dbReference>
<feature type="transmembrane region" description="Helical" evidence="14">
    <location>
        <begin position="23"/>
        <end position="44"/>
    </location>
</feature>
<dbReference type="InterPro" id="IPR036890">
    <property type="entry name" value="HATPase_C_sf"/>
</dbReference>
<keyword evidence="7 14" id="KW-0812">Transmembrane</keyword>
<dbReference type="PROSITE" id="PS50109">
    <property type="entry name" value="HIS_KIN"/>
    <property type="match status" value="1"/>
</dbReference>
<feature type="transmembrane region" description="Helical" evidence="14">
    <location>
        <begin position="306"/>
        <end position="327"/>
    </location>
</feature>
<dbReference type="PANTHER" id="PTHR42878:SF7">
    <property type="entry name" value="SENSOR HISTIDINE KINASE GLRK"/>
    <property type="match status" value="1"/>
</dbReference>
<dbReference type="CDD" id="cd06225">
    <property type="entry name" value="HAMP"/>
    <property type="match status" value="1"/>
</dbReference>
<protein>
    <recommendedName>
        <fullName evidence="3">histidine kinase</fullName>
        <ecNumber evidence="3">2.7.13.3</ecNumber>
    </recommendedName>
</protein>
<dbReference type="CDD" id="cd00082">
    <property type="entry name" value="HisKA"/>
    <property type="match status" value="1"/>
</dbReference>
<evidence type="ECO:0000256" key="7">
    <source>
        <dbReference type="ARBA" id="ARBA00022692"/>
    </source>
</evidence>
<evidence type="ECO:0000256" key="1">
    <source>
        <dbReference type="ARBA" id="ARBA00000085"/>
    </source>
</evidence>
<keyword evidence="8" id="KW-0547">Nucleotide-binding</keyword>
<dbReference type="RefSeq" id="WP_304561172.1">
    <property type="nucleotide sequence ID" value="NZ_JAUQSZ010000006.1"/>
</dbReference>
<evidence type="ECO:0000256" key="12">
    <source>
        <dbReference type="ARBA" id="ARBA00023012"/>
    </source>
</evidence>
<comment type="subcellular location">
    <subcellularLocation>
        <location evidence="2">Cell membrane</location>
        <topology evidence="2">Multi-pass membrane protein</topology>
    </subcellularLocation>
</comment>
<dbReference type="GO" id="GO:0005524">
    <property type="term" value="F:ATP binding"/>
    <property type="evidence" value="ECO:0007669"/>
    <property type="project" value="UniProtKB-KW"/>
</dbReference>
<dbReference type="InterPro" id="IPR036097">
    <property type="entry name" value="HisK_dim/P_sf"/>
</dbReference>
<evidence type="ECO:0000259" key="15">
    <source>
        <dbReference type="PROSITE" id="PS50109"/>
    </source>
</evidence>
<dbReference type="SUPFAM" id="SSF47384">
    <property type="entry name" value="Homodimeric domain of signal transducing histidine kinase"/>
    <property type="match status" value="1"/>
</dbReference>
<dbReference type="InterPro" id="IPR050351">
    <property type="entry name" value="BphY/WalK/GraS-like"/>
</dbReference>
<dbReference type="SMART" id="SM00388">
    <property type="entry name" value="HisKA"/>
    <property type="match status" value="1"/>
</dbReference>
<comment type="caution">
    <text evidence="18">The sequence shown here is derived from an EMBL/GenBank/DDBJ whole genome shotgun (WGS) entry which is preliminary data.</text>
</comment>
<evidence type="ECO:0000256" key="8">
    <source>
        <dbReference type="ARBA" id="ARBA00022741"/>
    </source>
</evidence>
<dbReference type="InterPro" id="IPR035965">
    <property type="entry name" value="PAS-like_dom_sf"/>
</dbReference>
<dbReference type="SUPFAM" id="SSF158472">
    <property type="entry name" value="HAMP domain-like"/>
    <property type="match status" value="1"/>
</dbReference>
<dbReference type="InterPro" id="IPR017232">
    <property type="entry name" value="NtrY"/>
</dbReference>
<feature type="transmembrane region" description="Helical" evidence="14">
    <location>
        <begin position="56"/>
        <end position="77"/>
    </location>
</feature>
<dbReference type="SMART" id="SM00304">
    <property type="entry name" value="HAMP"/>
    <property type="match status" value="1"/>
</dbReference>
<dbReference type="Pfam" id="PF00672">
    <property type="entry name" value="HAMP"/>
    <property type="match status" value="1"/>
</dbReference>
<evidence type="ECO:0000256" key="5">
    <source>
        <dbReference type="ARBA" id="ARBA00022553"/>
    </source>
</evidence>
<dbReference type="PROSITE" id="PS50112">
    <property type="entry name" value="PAS"/>
    <property type="match status" value="1"/>
</dbReference>
<reference evidence="18" key="1">
    <citation type="submission" date="2023-07" db="EMBL/GenBank/DDBJ databases">
        <authorList>
            <person name="Kim M.K."/>
        </authorList>
    </citation>
    <scope>NUCLEOTIDE SEQUENCE</scope>
    <source>
        <strain evidence="18">CA1-15</strain>
    </source>
</reference>
<evidence type="ECO:0000256" key="14">
    <source>
        <dbReference type="SAM" id="Phobius"/>
    </source>
</evidence>
<sequence>MDAPAQQVMETEAPRRRFNVTPAVEFGVLALAIAAAITTSYVVSQSDASGRLLSPLAAVALLFANLVPLVALIVLIGRRIARRRAARAASEGGGRLHVRLVAMFSLIASVPIVLTVIAASVMFQSGTQFWLSDRAQNAFNSSLKLAEDGQNLVVQRWAGETRQMMLDMTREYPRIPMQSPQFQQFLNQQTYYRNLEQSALFVEGPGDQLPVLYAFNPPPAATFARRVNQKLINALKASKRFPFVDRDKEALWVIIPVQGTDNLYLYAATSVNVEFLNRQVASADTINREYASVQQQALSLQLKFNVALFMVALLIVGLTMLAALAFADQLVQPINKLVDAARQVAGGDLSARVPVSKTQDEVGTLGTAFNQMTSRLERQTGALESRRALIEAVMSGVTAGVISIGADGAIRLINPSAVALLRTGEESPVGKPLSLISPELGALVEGDEREAIVELDTGGDVKTLAVKITRAEEGPILTFDDITGQLLDQRRAAWSDVARRIAHEIKNPLTPIQLAAERLQRRYGNKIATDDGTFARLTDTIIRQVGDLRRMVDEFSSFARMPKPVFRTESLLDLARQTLFLHEVAHPDIAFTLTHDEPGATLVCDRRQIGQALTNIVKNAVEAVEAKDGVAGAIAMRVTHDGKCATIEVRDNGVGLPANRDRIVEPYVTTRARGTGLGLAIVKKIVEEHFGTIAFEDNDGGGTHVTIRFDMTALSALDGGDALAADERPIELTRNRT</sequence>
<feature type="transmembrane region" description="Helical" evidence="14">
    <location>
        <begin position="98"/>
        <end position="123"/>
    </location>
</feature>
<evidence type="ECO:0000256" key="6">
    <source>
        <dbReference type="ARBA" id="ARBA00022679"/>
    </source>
</evidence>
<dbReference type="Pfam" id="PF00512">
    <property type="entry name" value="HisKA"/>
    <property type="match status" value="1"/>
</dbReference>
<organism evidence="18 19">
    <name type="scientific">Sphingomonas immobilis</name>
    <dbReference type="NCBI Taxonomy" id="3063997"/>
    <lineage>
        <taxon>Bacteria</taxon>
        <taxon>Pseudomonadati</taxon>
        <taxon>Pseudomonadota</taxon>
        <taxon>Alphaproteobacteria</taxon>
        <taxon>Sphingomonadales</taxon>
        <taxon>Sphingomonadaceae</taxon>
        <taxon>Sphingomonas</taxon>
    </lineage>
</organism>
<dbReference type="InterPro" id="IPR004358">
    <property type="entry name" value="Sig_transdc_His_kin-like_C"/>
</dbReference>
<evidence type="ECO:0000313" key="19">
    <source>
        <dbReference type="Proteomes" id="UP001176468"/>
    </source>
</evidence>
<keyword evidence="4" id="KW-1003">Cell membrane</keyword>
<evidence type="ECO:0000259" key="16">
    <source>
        <dbReference type="PROSITE" id="PS50112"/>
    </source>
</evidence>
<dbReference type="Gene3D" id="1.10.287.130">
    <property type="match status" value="1"/>
</dbReference>
<feature type="domain" description="Histidine kinase" evidence="15">
    <location>
        <begin position="500"/>
        <end position="713"/>
    </location>
</feature>
<evidence type="ECO:0000313" key="18">
    <source>
        <dbReference type="EMBL" id="MDO7842716.1"/>
    </source>
</evidence>
<feature type="domain" description="PAS" evidence="16">
    <location>
        <begin position="386"/>
        <end position="439"/>
    </location>
</feature>
<dbReference type="Proteomes" id="UP001176468">
    <property type="component" value="Unassembled WGS sequence"/>
</dbReference>
<evidence type="ECO:0000256" key="4">
    <source>
        <dbReference type="ARBA" id="ARBA00022475"/>
    </source>
</evidence>
<dbReference type="PANTHER" id="PTHR42878">
    <property type="entry name" value="TWO-COMPONENT HISTIDINE KINASE"/>
    <property type="match status" value="1"/>
</dbReference>
<dbReference type="InterPro" id="IPR000014">
    <property type="entry name" value="PAS"/>
</dbReference>